<dbReference type="EMBL" id="QPEX01000028">
    <property type="protein sequence ID" value="RCS47641.1"/>
    <property type="molecule type" value="Genomic_DNA"/>
</dbReference>
<evidence type="ECO:0000313" key="1">
    <source>
        <dbReference type="EMBL" id="RCS47641.1"/>
    </source>
</evidence>
<dbReference type="Proteomes" id="UP000253562">
    <property type="component" value="Unassembled WGS sequence"/>
</dbReference>
<dbReference type="OrthoDB" id="291989at2"/>
<comment type="caution">
    <text evidence="1">The sequence shown here is derived from an EMBL/GenBank/DDBJ whole genome shotgun (WGS) entry which is preliminary data.</text>
</comment>
<organism evidence="1 2">
    <name type="scientific">Bremerella cremea</name>
    <dbReference type="NCBI Taxonomy" id="1031537"/>
    <lineage>
        <taxon>Bacteria</taxon>
        <taxon>Pseudomonadati</taxon>
        <taxon>Planctomycetota</taxon>
        <taxon>Planctomycetia</taxon>
        <taxon>Pirellulales</taxon>
        <taxon>Pirellulaceae</taxon>
        <taxon>Bremerella</taxon>
    </lineage>
</organism>
<protein>
    <submittedName>
        <fullName evidence="1">Uncharacterized protein</fullName>
    </submittedName>
</protein>
<dbReference type="RefSeq" id="WP_114369367.1">
    <property type="nucleotide sequence ID" value="NZ_QPEX01000028.1"/>
</dbReference>
<gene>
    <name evidence="1" type="ORF">DTL42_14045</name>
</gene>
<dbReference type="AlphaFoldDB" id="A0A368KPU1"/>
<evidence type="ECO:0000313" key="2">
    <source>
        <dbReference type="Proteomes" id="UP000253562"/>
    </source>
</evidence>
<sequence>MAPQPQVPYDTWSISEKDALNVAEATLRYQFEQADKSREVRKKKWLVLVFGDSASPEFLSRFSDRTNLIEEVGDEELTPSKIALFAIQHAKRIDATTISVTTSTIGVDPSEDRPVQADLVAVLKDGQWKVDPSQPSQQ</sequence>
<name>A0A368KPU1_9BACT</name>
<accession>A0A368KPU1</accession>
<reference evidence="1 2" key="1">
    <citation type="submission" date="2018-07" db="EMBL/GenBank/DDBJ databases">
        <title>Comparative genomes isolates from brazilian mangrove.</title>
        <authorList>
            <person name="De Araujo J.E."/>
            <person name="Taketani R.G."/>
            <person name="Silva M.C.P."/>
            <person name="Lourenco M.V."/>
            <person name="Oliveira V.M."/>
            <person name="Andreote F.D."/>
        </authorList>
    </citation>
    <scope>NUCLEOTIDE SEQUENCE [LARGE SCALE GENOMIC DNA]</scope>
    <source>
        <strain evidence="1 2">HEX PRIS-MGV</strain>
    </source>
</reference>
<proteinExistence type="predicted"/>